<gene>
    <name evidence="7" type="ORF">AUJ95_01885</name>
</gene>
<comment type="caution">
    <text evidence="7">The sequence shown here is derived from an EMBL/GenBank/DDBJ whole genome shotgun (WGS) entry which is preliminary data.</text>
</comment>
<dbReference type="AlphaFoldDB" id="A0A1J5E1M1"/>
<dbReference type="EMBL" id="MNYI01000054">
    <property type="protein sequence ID" value="OIP42265.1"/>
    <property type="molecule type" value="Genomic_DNA"/>
</dbReference>
<keyword evidence="3" id="KW-0378">Hydrolase</keyword>
<evidence type="ECO:0000256" key="2">
    <source>
        <dbReference type="ARBA" id="ARBA00022670"/>
    </source>
</evidence>
<dbReference type="STRING" id="1817895.AUJ95_01885"/>
<dbReference type="InterPro" id="IPR007422">
    <property type="entry name" value="Peptidase_Prp"/>
</dbReference>
<dbReference type="Proteomes" id="UP000183085">
    <property type="component" value="Unassembled WGS sequence"/>
</dbReference>
<comment type="similarity">
    <text evidence="5">Belongs to the Prp family.</text>
</comment>
<evidence type="ECO:0000256" key="1">
    <source>
        <dbReference type="ARBA" id="ARBA00022517"/>
    </source>
</evidence>
<proteinExistence type="inferred from homology"/>
<keyword evidence="4" id="KW-0788">Thiol protease</keyword>
<evidence type="ECO:0000256" key="5">
    <source>
        <dbReference type="ARBA" id="ARBA00044503"/>
    </source>
</evidence>
<evidence type="ECO:0000256" key="6">
    <source>
        <dbReference type="ARBA" id="ARBA00044538"/>
    </source>
</evidence>
<accession>A0A1J5E1M1</accession>
<reference evidence="7 8" key="1">
    <citation type="journal article" date="2016" name="Environ. Microbiol.">
        <title>Genomic resolution of a cold subsurface aquifer community provides metabolic insights for novel microbes adapted to high CO concentrations.</title>
        <authorList>
            <person name="Probst A.J."/>
            <person name="Castelle C.J."/>
            <person name="Singh A."/>
            <person name="Brown C.T."/>
            <person name="Anantharaman K."/>
            <person name="Sharon I."/>
            <person name="Hug L.A."/>
            <person name="Burstein D."/>
            <person name="Emerson J.B."/>
            <person name="Thomas B.C."/>
            <person name="Banfield J.F."/>
        </authorList>
    </citation>
    <scope>NUCLEOTIDE SEQUENCE [LARGE SCALE GENOMIC DNA]</scope>
    <source>
        <strain evidence="7">CG2_30_40_21</strain>
    </source>
</reference>
<keyword evidence="2" id="KW-0645">Protease</keyword>
<dbReference type="Pfam" id="PF04327">
    <property type="entry name" value="Peptidase_Prp"/>
    <property type="match status" value="1"/>
</dbReference>
<organism evidence="7 8">
    <name type="scientific">Candidatus Desantisbacteria bacterium CG2_30_40_21</name>
    <dbReference type="NCBI Taxonomy" id="1817895"/>
    <lineage>
        <taxon>Bacteria</taxon>
        <taxon>Candidatus Desantisiibacteriota</taxon>
    </lineage>
</organism>
<dbReference type="PANTHER" id="PTHR39178:SF1">
    <property type="entry name" value="RIBOSOMAL-PROCESSING CYSTEINE PROTEASE PRP"/>
    <property type="match status" value="1"/>
</dbReference>
<evidence type="ECO:0000313" key="7">
    <source>
        <dbReference type="EMBL" id="OIP42265.1"/>
    </source>
</evidence>
<dbReference type="InterPro" id="IPR036764">
    <property type="entry name" value="Peptidase_Prp_sf"/>
</dbReference>
<dbReference type="CDD" id="cd16332">
    <property type="entry name" value="Prp-like"/>
    <property type="match status" value="1"/>
</dbReference>
<dbReference type="GO" id="GO:0042254">
    <property type="term" value="P:ribosome biogenesis"/>
    <property type="evidence" value="ECO:0007669"/>
    <property type="project" value="UniProtKB-KW"/>
</dbReference>
<name>A0A1J5E1M1_9BACT</name>
<dbReference type="GO" id="GO:0006508">
    <property type="term" value="P:proteolysis"/>
    <property type="evidence" value="ECO:0007669"/>
    <property type="project" value="UniProtKB-KW"/>
</dbReference>
<protein>
    <recommendedName>
        <fullName evidence="6">Ribosomal processing cysteine protease Prp</fullName>
    </recommendedName>
</protein>
<dbReference type="PANTHER" id="PTHR39178">
    <property type="entry name" value="HYPOTHETICAL RIBOSOME-ASSOCIATED PROTEIN"/>
    <property type="match status" value="1"/>
</dbReference>
<dbReference type="SUPFAM" id="SSF118010">
    <property type="entry name" value="TM1457-like"/>
    <property type="match status" value="1"/>
</dbReference>
<dbReference type="GO" id="GO:0008234">
    <property type="term" value="F:cysteine-type peptidase activity"/>
    <property type="evidence" value="ECO:0007669"/>
    <property type="project" value="UniProtKB-KW"/>
</dbReference>
<dbReference type="Gene3D" id="3.30.70.1490">
    <property type="entry name" value="Cysteine protease Prp"/>
    <property type="match status" value="1"/>
</dbReference>
<evidence type="ECO:0000256" key="3">
    <source>
        <dbReference type="ARBA" id="ARBA00022801"/>
    </source>
</evidence>
<keyword evidence="1" id="KW-0690">Ribosome biogenesis</keyword>
<evidence type="ECO:0000313" key="8">
    <source>
        <dbReference type="Proteomes" id="UP000183085"/>
    </source>
</evidence>
<evidence type="ECO:0000256" key="4">
    <source>
        <dbReference type="ARBA" id="ARBA00022807"/>
    </source>
</evidence>
<sequence>MITITIVRDDSQKIVEFLVTGHADYKNKGDDIVCAAISAVAQTAVEGLKRYLPEGIRIKKEKGILHLSITNGANIHESSIILETMLLGLKRIEENYQEYVRIIMT</sequence>